<feature type="compositionally biased region" description="Basic residues" evidence="1">
    <location>
        <begin position="58"/>
        <end position="72"/>
    </location>
</feature>
<comment type="caution">
    <text evidence="3">The sequence shown here is derived from an EMBL/GenBank/DDBJ whole genome shotgun (WGS) entry which is preliminary data.</text>
</comment>
<evidence type="ECO:0000313" key="4">
    <source>
        <dbReference type="Proteomes" id="UP000194931"/>
    </source>
</evidence>
<feature type="transmembrane region" description="Helical" evidence="2">
    <location>
        <begin position="226"/>
        <end position="245"/>
    </location>
</feature>
<dbReference type="EMBL" id="JOPJ01000017">
    <property type="protein sequence ID" value="OUJ12186.1"/>
    <property type="molecule type" value="Genomic_DNA"/>
</dbReference>
<feature type="transmembrane region" description="Helical" evidence="2">
    <location>
        <begin position="199"/>
        <end position="219"/>
    </location>
</feature>
<feature type="transmembrane region" description="Helical" evidence="2">
    <location>
        <begin position="154"/>
        <end position="179"/>
    </location>
</feature>
<protein>
    <recommendedName>
        <fullName evidence="5">Prepilin type IV endopeptidase peptidase domain-containing protein</fullName>
    </recommendedName>
</protein>
<dbReference type="STRING" id="1236501.GCA_000613865_00673"/>
<name>A0A252BTF5_9PROT</name>
<accession>A0A252BTF5</accession>
<sequence length="344" mass="36708">MPAPFVCYAVPWRVLRGPHAHGRWSIITSLAPDSHRFIPPNTATPPATAHNTPDDRRPARRYGKAGRGRTPRGHSERTMRTIRLNETTLQTAATLAMLLWSLLARTTPAALAGVCVALWFPASIRVYAVALQWLPVACGMRPHTQDRTTQQNELVAGCLLVAACTLALLITTSPLPALADAVALNLANLLVQFERREGWLPNALLMPLLLCGLLAGVVLDHAGSAIAGACVGWVLGGLGLFGLSVRLRGNFLSGADMLLLCACGAWVGLGGLWAFMLFAGCALLGVRAVRGQFRTPFVQAAPLASARPVWRYPTTLPAALGLLLVFLLASNPALPHWARLLLGG</sequence>
<feature type="transmembrane region" description="Helical" evidence="2">
    <location>
        <begin position="315"/>
        <end position="334"/>
    </location>
</feature>
<evidence type="ECO:0008006" key="5">
    <source>
        <dbReference type="Google" id="ProtNLM"/>
    </source>
</evidence>
<feature type="transmembrane region" description="Helical" evidence="2">
    <location>
        <begin position="87"/>
        <end position="103"/>
    </location>
</feature>
<keyword evidence="2" id="KW-0812">Transmembrane</keyword>
<organism evidence="3 4">
    <name type="scientific">Acetobacter okinawensis</name>
    <dbReference type="NCBI Taxonomy" id="1076594"/>
    <lineage>
        <taxon>Bacteria</taxon>
        <taxon>Pseudomonadati</taxon>
        <taxon>Pseudomonadota</taxon>
        <taxon>Alphaproteobacteria</taxon>
        <taxon>Acetobacterales</taxon>
        <taxon>Acetobacteraceae</taxon>
        <taxon>Acetobacter</taxon>
    </lineage>
</organism>
<evidence type="ECO:0000256" key="1">
    <source>
        <dbReference type="SAM" id="MobiDB-lite"/>
    </source>
</evidence>
<keyword evidence="4" id="KW-1185">Reference proteome</keyword>
<dbReference type="RefSeq" id="WP_086639406.1">
    <property type="nucleotide sequence ID" value="NZ_JOPJ01000017.1"/>
</dbReference>
<keyword evidence="2" id="KW-1133">Transmembrane helix</keyword>
<feature type="transmembrane region" description="Helical" evidence="2">
    <location>
        <begin position="109"/>
        <end position="134"/>
    </location>
</feature>
<proteinExistence type="predicted"/>
<evidence type="ECO:0000256" key="2">
    <source>
        <dbReference type="SAM" id="Phobius"/>
    </source>
</evidence>
<reference evidence="4" key="1">
    <citation type="submission" date="2014-06" db="EMBL/GenBank/DDBJ databases">
        <authorList>
            <person name="Winans N.J."/>
            <person name="Newell P.D."/>
            <person name="Douglas A.E."/>
        </authorList>
    </citation>
    <scope>NUCLEOTIDE SEQUENCE [LARGE SCALE GENOMIC DNA]</scope>
</reference>
<dbReference type="Proteomes" id="UP000194931">
    <property type="component" value="Unassembled WGS sequence"/>
</dbReference>
<dbReference type="OrthoDB" id="7220173at2"/>
<evidence type="ECO:0000313" key="3">
    <source>
        <dbReference type="EMBL" id="OUJ12186.1"/>
    </source>
</evidence>
<feature type="compositionally biased region" description="Low complexity" evidence="1">
    <location>
        <begin position="39"/>
        <end position="51"/>
    </location>
</feature>
<feature type="region of interest" description="Disordered" evidence="1">
    <location>
        <begin position="37"/>
        <end position="76"/>
    </location>
</feature>
<keyword evidence="2" id="KW-0472">Membrane</keyword>
<dbReference type="AlphaFoldDB" id="A0A252BTF5"/>
<gene>
    <name evidence="3" type="ORF">HK26_03070</name>
</gene>
<feature type="transmembrane region" description="Helical" evidence="2">
    <location>
        <begin position="257"/>
        <end position="286"/>
    </location>
</feature>